<dbReference type="PANTHER" id="PTHR43569:SF2">
    <property type="entry name" value="AMIDOHYDROLASE-RELATED DOMAIN-CONTAINING PROTEIN"/>
    <property type="match status" value="1"/>
</dbReference>
<organism evidence="3 4">
    <name type="scientific">Salegentibacter agarivorans</name>
    <dbReference type="NCBI Taxonomy" id="345907"/>
    <lineage>
        <taxon>Bacteria</taxon>
        <taxon>Pseudomonadati</taxon>
        <taxon>Bacteroidota</taxon>
        <taxon>Flavobacteriia</taxon>
        <taxon>Flavobacteriales</taxon>
        <taxon>Flavobacteriaceae</taxon>
        <taxon>Salegentibacter</taxon>
    </lineage>
</organism>
<keyword evidence="4" id="KW-1185">Reference proteome</keyword>
<dbReference type="InterPro" id="IPR052350">
    <property type="entry name" value="Metallo-dep_Lactonases"/>
</dbReference>
<gene>
    <name evidence="3" type="ORF">SAMN04488033_11711</name>
</gene>
<name>A0A1I2N062_9FLAO</name>
<dbReference type="Pfam" id="PF04909">
    <property type="entry name" value="Amidohydro_2"/>
    <property type="match status" value="1"/>
</dbReference>
<sequence length="274" mass="31614">MRIDSHQHFWKFGKEKDAWIPDEMSVIRKDFFPENLKPILERNKVDGCVAVQAAPTENETKFLLNLAKEYEFIKGVVGWVDFTGDNLEERLAHFSKDPKFKGVRHLLQAKPASYMLQPKFLKGMEVFGNFNLTYDLLVLENQLANTIELVSNFPNQKFVLNHLAKPNVSKGISKNWKELITKLADKKNVSCKLSGLLTETESFNWKPEDFYPFFDFALEVFGPDRLMFGSDWPVSLAAGQYSDTVNITEDFLKTRNEIVLEKIMGLNAINFYQL</sequence>
<dbReference type="PANTHER" id="PTHR43569">
    <property type="entry name" value="AMIDOHYDROLASE"/>
    <property type="match status" value="1"/>
</dbReference>
<protein>
    <submittedName>
        <fullName evidence="3">L-fuconolactonase</fullName>
    </submittedName>
</protein>
<evidence type="ECO:0000313" key="4">
    <source>
        <dbReference type="Proteomes" id="UP000199116"/>
    </source>
</evidence>
<proteinExistence type="inferred from homology"/>
<dbReference type="InterPro" id="IPR032466">
    <property type="entry name" value="Metal_Hydrolase"/>
</dbReference>
<dbReference type="RefSeq" id="WP_093305275.1">
    <property type="nucleotide sequence ID" value="NZ_FOOH01000017.1"/>
</dbReference>
<dbReference type="EMBL" id="FOOH01000017">
    <property type="protein sequence ID" value="SFF96758.1"/>
    <property type="molecule type" value="Genomic_DNA"/>
</dbReference>
<evidence type="ECO:0000256" key="1">
    <source>
        <dbReference type="ARBA" id="ARBA00038310"/>
    </source>
</evidence>
<feature type="domain" description="Amidohydrolase-related" evidence="2">
    <location>
        <begin position="3"/>
        <end position="274"/>
    </location>
</feature>
<dbReference type="SUPFAM" id="SSF51556">
    <property type="entry name" value="Metallo-dependent hydrolases"/>
    <property type="match status" value="1"/>
</dbReference>
<accession>A0A1I2N062</accession>
<evidence type="ECO:0000313" key="3">
    <source>
        <dbReference type="EMBL" id="SFF96758.1"/>
    </source>
</evidence>
<dbReference type="Proteomes" id="UP000199116">
    <property type="component" value="Unassembled WGS sequence"/>
</dbReference>
<dbReference type="InterPro" id="IPR006680">
    <property type="entry name" value="Amidohydro-rel"/>
</dbReference>
<dbReference type="GO" id="GO:0016787">
    <property type="term" value="F:hydrolase activity"/>
    <property type="evidence" value="ECO:0007669"/>
    <property type="project" value="InterPro"/>
</dbReference>
<dbReference type="AlphaFoldDB" id="A0A1I2N062"/>
<reference evidence="4" key="1">
    <citation type="submission" date="2016-10" db="EMBL/GenBank/DDBJ databases">
        <authorList>
            <person name="Varghese N."/>
            <person name="Submissions S."/>
        </authorList>
    </citation>
    <scope>NUCLEOTIDE SEQUENCE [LARGE SCALE GENOMIC DNA]</scope>
    <source>
        <strain evidence="4">DSM 23515</strain>
    </source>
</reference>
<evidence type="ECO:0000259" key="2">
    <source>
        <dbReference type="Pfam" id="PF04909"/>
    </source>
</evidence>
<comment type="similarity">
    <text evidence="1">Belongs to the metallo-dependent hydrolases superfamily.</text>
</comment>
<dbReference type="Gene3D" id="3.20.20.140">
    <property type="entry name" value="Metal-dependent hydrolases"/>
    <property type="match status" value="1"/>
</dbReference>